<feature type="signal peptide" evidence="2">
    <location>
        <begin position="1"/>
        <end position="23"/>
    </location>
</feature>
<sequence>MQRFVSTLLLAVMTTFYISSTSPTRPSFGRQCRRSTCQAVVASSCDVFYCGLWWGLVLTARCALLIATKRAIDSKRGVPLCTQHENAEGEGTRPPCEGREPRAGSSLCRGQ</sequence>
<evidence type="ECO:0000313" key="3">
    <source>
        <dbReference type="EMBL" id="KAE9098344.1"/>
    </source>
</evidence>
<dbReference type="Proteomes" id="UP000488956">
    <property type="component" value="Unassembled WGS sequence"/>
</dbReference>
<feature type="compositionally biased region" description="Basic and acidic residues" evidence="1">
    <location>
        <begin position="85"/>
        <end position="102"/>
    </location>
</feature>
<keyword evidence="2" id="KW-0732">Signal</keyword>
<protein>
    <recommendedName>
        <fullName evidence="5">RxLR effector protein</fullName>
    </recommendedName>
</protein>
<evidence type="ECO:0008006" key="5">
    <source>
        <dbReference type="Google" id="ProtNLM"/>
    </source>
</evidence>
<name>A0A6G0KU16_9STRA</name>
<evidence type="ECO:0000313" key="4">
    <source>
        <dbReference type="Proteomes" id="UP000488956"/>
    </source>
</evidence>
<feature type="region of interest" description="Disordered" evidence="1">
    <location>
        <begin position="83"/>
        <end position="111"/>
    </location>
</feature>
<dbReference type="AlphaFoldDB" id="A0A6G0KU16"/>
<dbReference type="EMBL" id="QXFX01001024">
    <property type="protein sequence ID" value="KAE9098344.1"/>
    <property type="molecule type" value="Genomic_DNA"/>
</dbReference>
<evidence type="ECO:0000256" key="1">
    <source>
        <dbReference type="SAM" id="MobiDB-lite"/>
    </source>
</evidence>
<proteinExistence type="predicted"/>
<feature type="chain" id="PRO_5026294919" description="RxLR effector protein" evidence="2">
    <location>
        <begin position="24"/>
        <end position="111"/>
    </location>
</feature>
<organism evidence="3 4">
    <name type="scientific">Phytophthora fragariae</name>
    <dbReference type="NCBI Taxonomy" id="53985"/>
    <lineage>
        <taxon>Eukaryota</taxon>
        <taxon>Sar</taxon>
        <taxon>Stramenopiles</taxon>
        <taxon>Oomycota</taxon>
        <taxon>Peronosporomycetes</taxon>
        <taxon>Peronosporales</taxon>
        <taxon>Peronosporaceae</taxon>
        <taxon>Phytophthora</taxon>
    </lineage>
</organism>
<reference evidence="3 4" key="1">
    <citation type="submission" date="2018-09" db="EMBL/GenBank/DDBJ databases">
        <title>Genomic investigation of the strawberry pathogen Phytophthora fragariae indicates pathogenicity is determined by transcriptional variation in three key races.</title>
        <authorList>
            <person name="Adams T.M."/>
            <person name="Armitage A.D."/>
            <person name="Sobczyk M.K."/>
            <person name="Bates H.J."/>
            <person name="Dunwell J.M."/>
            <person name="Nellist C.F."/>
            <person name="Harrison R.J."/>
        </authorList>
    </citation>
    <scope>NUCLEOTIDE SEQUENCE [LARGE SCALE GENOMIC DNA]</scope>
    <source>
        <strain evidence="3 4">ONT-3</strain>
    </source>
</reference>
<comment type="caution">
    <text evidence="3">The sequence shown here is derived from an EMBL/GenBank/DDBJ whole genome shotgun (WGS) entry which is preliminary data.</text>
</comment>
<gene>
    <name evidence="3" type="ORF">PF010_g15601</name>
</gene>
<evidence type="ECO:0000256" key="2">
    <source>
        <dbReference type="SAM" id="SignalP"/>
    </source>
</evidence>
<accession>A0A6G0KU16</accession>